<dbReference type="EC" id="3.1.4.-" evidence="2"/>
<gene>
    <name evidence="4" type="ORF">MESINF_1984</name>
</gene>
<proteinExistence type="inferred from homology"/>
<protein>
    <recommendedName>
        <fullName evidence="2">Phosphoesterase</fullName>
        <ecNumber evidence="2">3.1.4.-</ecNumber>
    </recommendedName>
</protein>
<dbReference type="Proteomes" id="UP000250796">
    <property type="component" value="Chromosome MESINF"/>
</dbReference>
<name>A0A7Z7LHA0_9BACT</name>
<keyword evidence="2" id="KW-0479">Metal-binding</keyword>
<comment type="similarity">
    <text evidence="1 2">Belongs to the metallophosphoesterase superfamily. YfcE family.</text>
</comment>
<dbReference type="EMBL" id="LS974202">
    <property type="protein sequence ID" value="SSC13424.1"/>
    <property type="molecule type" value="Genomic_DNA"/>
</dbReference>
<sequence>MVERVLILSDTHGAFERTKTLIDCFGPFEMILHCGDYLYHGPRNSIPADYDPISLSTLFKDMGYRLVGVKGNCDSEIDLTLIGKDRLPDSRVVHINGLEIYLFHGHRNENPPFERGLVISGHTHLRGLMRKGFLFLLNPGSPSLPKDESTGSFGTIDFKKREISIFNLTGVKSAGETF</sequence>
<dbReference type="InterPro" id="IPR029052">
    <property type="entry name" value="Metallo-depent_PP-like"/>
</dbReference>
<evidence type="ECO:0000259" key="3">
    <source>
        <dbReference type="Pfam" id="PF12850"/>
    </source>
</evidence>
<comment type="cofactor">
    <cofactor evidence="2">
        <name>a divalent metal cation</name>
        <dbReference type="ChEBI" id="CHEBI:60240"/>
    </cofactor>
</comment>
<dbReference type="NCBIfam" id="TIGR00040">
    <property type="entry name" value="yfcE"/>
    <property type="match status" value="1"/>
</dbReference>
<dbReference type="KEGG" id="minf:MESINF_1984"/>
<dbReference type="NCBIfam" id="NF006988">
    <property type="entry name" value="PRK09453.1"/>
    <property type="match status" value="1"/>
</dbReference>
<feature type="domain" description="Calcineurin-like phosphoesterase" evidence="3">
    <location>
        <begin position="4"/>
        <end position="160"/>
    </location>
</feature>
<dbReference type="InterPro" id="IPR024654">
    <property type="entry name" value="Calcineurin-like_PHP_lpxH"/>
</dbReference>
<evidence type="ECO:0000256" key="1">
    <source>
        <dbReference type="ARBA" id="ARBA00008950"/>
    </source>
</evidence>
<dbReference type="RefSeq" id="WP_169699577.1">
    <property type="nucleotide sequence ID" value="NZ_LS974202.1"/>
</dbReference>
<dbReference type="Gene3D" id="3.60.21.10">
    <property type="match status" value="1"/>
</dbReference>
<dbReference type="GO" id="GO:0046872">
    <property type="term" value="F:metal ion binding"/>
    <property type="evidence" value="ECO:0007669"/>
    <property type="project" value="UniProtKB-KW"/>
</dbReference>
<reference evidence="4 5" key="1">
    <citation type="submission" date="2017-01" db="EMBL/GenBank/DDBJ databases">
        <authorList>
            <person name="Erauso G."/>
        </authorList>
    </citation>
    <scope>NUCLEOTIDE SEQUENCE [LARGE SCALE GENOMIC DNA]</scope>
    <source>
        <strain evidence="4">MESINF1</strain>
    </source>
</reference>
<dbReference type="GO" id="GO:0016787">
    <property type="term" value="F:hydrolase activity"/>
    <property type="evidence" value="ECO:0007669"/>
    <property type="project" value="UniProtKB-UniRule"/>
</dbReference>
<keyword evidence="5" id="KW-1185">Reference proteome</keyword>
<accession>A0A7Z7LHA0</accession>
<evidence type="ECO:0000313" key="5">
    <source>
        <dbReference type="Proteomes" id="UP000250796"/>
    </source>
</evidence>
<dbReference type="SUPFAM" id="SSF56300">
    <property type="entry name" value="Metallo-dependent phosphatases"/>
    <property type="match status" value="1"/>
</dbReference>
<dbReference type="Pfam" id="PF12850">
    <property type="entry name" value="Metallophos_2"/>
    <property type="match status" value="1"/>
</dbReference>
<evidence type="ECO:0000256" key="2">
    <source>
        <dbReference type="RuleBase" id="RU362039"/>
    </source>
</evidence>
<organism evidence="4 5">
    <name type="scientific">Mesotoga infera</name>
    <dbReference type="NCBI Taxonomy" id="1236046"/>
    <lineage>
        <taxon>Bacteria</taxon>
        <taxon>Thermotogati</taxon>
        <taxon>Thermotogota</taxon>
        <taxon>Thermotogae</taxon>
        <taxon>Kosmotogales</taxon>
        <taxon>Kosmotogaceae</taxon>
        <taxon>Mesotoga</taxon>
    </lineage>
</organism>
<evidence type="ECO:0000313" key="4">
    <source>
        <dbReference type="EMBL" id="SSC13424.1"/>
    </source>
</evidence>
<dbReference type="AlphaFoldDB" id="A0A7Z7LHA0"/>
<dbReference type="InterPro" id="IPR000979">
    <property type="entry name" value="Phosphodiesterase_MJ0936/Vps29"/>
</dbReference>